<organism evidence="2 3">
    <name type="scientific">Legionella sainthelensi</name>
    <dbReference type="NCBI Taxonomy" id="28087"/>
    <lineage>
        <taxon>Bacteria</taxon>
        <taxon>Pseudomonadati</taxon>
        <taxon>Pseudomonadota</taxon>
        <taxon>Gammaproteobacteria</taxon>
        <taxon>Legionellales</taxon>
        <taxon>Legionellaceae</taxon>
        <taxon>Legionella</taxon>
    </lineage>
</organism>
<reference evidence="2 3" key="1">
    <citation type="submission" date="2015-11" db="EMBL/GenBank/DDBJ databases">
        <title>Genomic analysis of 38 Legionella species identifies large and diverse effector repertoires.</title>
        <authorList>
            <person name="Burstein D."/>
            <person name="Amaro F."/>
            <person name="Zusman T."/>
            <person name="Lifshitz Z."/>
            <person name="Cohen O."/>
            <person name="Gilbert J.A."/>
            <person name="Pupko T."/>
            <person name="Shuman H.A."/>
            <person name="Segal G."/>
        </authorList>
    </citation>
    <scope>NUCLEOTIDE SEQUENCE [LARGE SCALE GENOMIC DNA]</scope>
    <source>
        <strain evidence="2 3">Mt.St.Helens-4</strain>
    </source>
</reference>
<dbReference type="OrthoDB" id="5651643at2"/>
<dbReference type="RefSeq" id="WP_027271121.1">
    <property type="nucleotide sequence ID" value="NZ_CAAAJE010000014.1"/>
</dbReference>
<dbReference type="AlphaFoldDB" id="A0A0W0YUU0"/>
<gene>
    <name evidence="2" type="ORF">Lsai_0038</name>
</gene>
<evidence type="ECO:0000313" key="2">
    <source>
        <dbReference type="EMBL" id="KTD60580.1"/>
    </source>
</evidence>
<name>A0A0W0YUU0_9GAMM</name>
<feature type="transmembrane region" description="Helical" evidence="1">
    <location>
        <begin position="447"/>
        <end position="468"/>
    </location>
</feature>
<comment type="caution">
    <text evidence="2">The sequence shown here is derived from an EMBL/GenBank/DDBJ whole genome shotgun (WGS) entry which is preliminary data.</text>
</comment>
<keyword evidence="1" id="KW-0472">Membrane</keyword>
<feature type="transmembrane region" description="Helical" evidence="1">
    <location>
        <begin position="474"/>
        <end position="498"/>
    </location>
</feature>
<evidence type="ECO:0000313" key="3">
    <source>
        <dbReference type="Proteomes" id="UP000054621"/>
    </source>
</evidence>
<dbReference type="STRING" id="28087.Lsai_0038"/>
<sequence length="616" mass="69547">MPSNIKKFTLTYNLIPKVFSLPEQLYLNYEKIASSTPANVLEQTAEQKEYIASTIKQIDLDADRTCYVDFTGLKVSQLKAEWLTRNLADEVRITPGVFPTFTQGDNTSACISEILHTIQVISPLSTQKSDSLVQLMTSTKRICFAYRTDNGESAGFSLIASPSGDADGNHKGWIISTIQNTTGQYNKRKITVLASSNYVGTKTAMMIAMDNPTSIETELKDAIHNDKVVKLIKRIFNPDGSLNEIEMKRLKSRIHSSINIDDRNRKEAQFNCLHEWLQQRSNTDLQVDIATEDIDFFQDGIYEFHLKKKLGTLAAVLHQNSNITKTISELTLILNNISARVAHFEMLAEESYRNIELANTYKALAKRIKLETASVTFDGTQADENKITWLSQLDITQLDKKIKKFYATNPTVKKYYEHKKLSNQKVQEKLTQIPNPENNSFLSRNSFSLGFGASSGLFTAAALGFILFELFPPLTLALILVGTAIVIGGVLSAVDIYINEKEHAEKTIEYQDKVSKITLEHNQQLQIAEQNLQKRINLDELWEPDKPEFLSTLRTSKRKPLTPEKVAHALWLNDKDAKTTSIAKNKFALWAATHEELGFGIVEVNHVIQSQYEMHS</sequence>
<protein>
    <submittedName>
        <fullName evidence="2">Uncharacterized protein</fullName>
    </submittedName>
</protein>
<keyword evidence="1" id="KW-0812">Transmembrane</keyword>
<evidence type="ECO:0000256" key="1">
    <source>
        <dbReference type="SAM" id="Phobius"/>
    </source>
</evidence>
<keyword evidence="1" id="KW-1133">Transmembrane helix</keyword>
<accession>A0A0W0YUU0</accession>
<dbReference type="EMBL" id="LNYV01000001">
    <property type="protein sequence ID" value="KTD60580.1"/>
    <property type="molecule type" value="Genomic_DNA"/>
</dbReference>
<proteinExistence type="predicted"/>
<dbReference type="eggNOG" id="ENOG5030T6A">
    <property type="taxonomic scope" value="Bacteria"/>
</dbReference>
<dbReference type="Proteomes" id="UP000054621">
    <property type="component" value="Unassembled WGS sequence"/>
</dbReference>
<dbReference type="PATRIC" id="fig|28087.4.peg.39"/>